<reference evidence="1 2" key="1">
    <citation type="submission" date="2020-02" db="EMBL/GenBank/DDBJ databases">
        <authorList>
            <person name="Ferguson B K."/>
        </authorList>
    </citation>
    <scope>NUCLEOTIDE SEQUENCE [LARGE SCALE GENOMIC DNA]</scope>
</reference>
<sequence length="63" mass="6794">MRSPLRSTSAVTLVCPWAGEETGLTCHTAHSRLGGYVGPERAALSAIARHAHRRLKPPTEEDS</sequence>
<organism evidence="1 2">
    <name type="scientific">Nesidiocoris tenuis</name>
    <dbReference type="NCBI Taxonomy" id="355587"/>
    <lineage>
        <taxon>Eukaryota</taxon>
        <taxon>Metazoa</taxon>
        <taxon>Ecdysozoa</taxon>
        <taxon>Arthropoda</taxon>
        <taxon>Hexapoda</taxon>
        <taxon>Insecta</taxon>
        <taxon>Pterygota</taxon>
        <taxon>Neoptera</taxon>
        <taxon>Paraneoptera</taxon>
        <taxon>Hemiptera</taxon>
        <taxon>Heteroptera</taxon>
        <taxon>Panheteroptera</taxon>
        <taxon>Cimicomorpha</taxon>
        <taxon>Miridae</taxon>
        <taxon>Dicyphina</taxon>
        <taxon>Nesidiocoris</taxon>
    </lineage>
</organism>
<dbReference type="Proteomes" id="UP000479000">
    <property type="component" value="Unassembled WGS sequence"/>
</dbReference>
<protein>
    <submittedName>
        <fullName evidence="1">Uncharacterized protein</fullName>
    </submittedName>
</protein>
<name>A0A6H5HH85_9HEMI</name>
<proteinExistence type="predicted"/>
<dbReference type="AlphaFoldDB" id="A0A6H5HH85"/>
<accession>A0A6H5HH85</accession>
<gene>
    <name evidence="1" type="ORF">NTEN_LOCUS17866</name>
</gene>
<evidence type="ECO:0000313" key="1">
    <source>
        <dbReference type="EMBL" id="CAB0013255.1"/>
    </source>
</evidence>
<dbReference type="EMBL" id="CADCXU010026388">
    <property type="protein sequence ID" value="CAB0013255.1"/>
    <property type="molecule type" value="Genomic_DNA"/>
</dbReference>
<evidence type="ECO:0000313" key="2">
    <source>
        <dbReference type="Proteomes" id="UP000479000"/>
    </source>
</evidence>
<keyword evidence="2" id="KW-1185">Reference proteome</keyword>
<feature type="non-terminal residue" evidence="1">
    <location>
        <position position="63"/>
    </location>
</feature>